<feature type="compositionally biased region" description="Pro residues" evidence="9">
    <location>
        <begin position="497"/>
        <end position="514"/>
    </location>
</feature>
<gene>
    <name evidence="11" type="ORF">C7M84_017146</name>
</gene>
<dbReference type="AlphaFoldDB" id="A0A3R7LWC4"/>
<keyword evidence="1" id="KW-0645">Protease</keyword>
<dbReference type="GO" id="GO:0006509">
    <property type="term" value="P:membrane protein ectodomain proteolysis"/>
    <property type="evidence" value="ECO:0007669"/>
    <property type="project" value="TreeGrafter"/>
</dbReference>
<feature type="region of interest" description="Disordered" evidence="9">
    <location>
        <begin position="497"/>
        <end position="542"/>
    </location>
</feature>
<comment type="caution">
    <text evidence="8">Lacks conserved residue(s) required for the propagation of feature annotation.</text>
</comment>
<dbReference type="GO" id="GO:0046872">
    <property type="term" value="F:metal ion binding"/>
    <property type="evidence" value="ECO:0007669"/>
    <property type="project" value="UniProtKB-KW"/>
</dbReference>
<evidence type="ECO:0000313" key="11">
    <source>
        <dbReference type="EMBL" id="ROT64905.1"/>
    </source>
</evidence>
<keyword evidence="3" id="KW-0378">Hydrolase</keyword>
<dbReference type="GO" id="GO:0004222">
    <property type="term" value="F:metalloendopeptidase activity"/>
    <property type="evidence" value="ECO:0007669"/>
    <property type="project" value="InterPro"/>
</dbReference>
<reference evidence="11 12" key="2">
    <citation type="submission" date="2019-01" db="EMBL/GenBank/DDBJ databases">
        <title>The decoding of complex shrimp genome reveals the adaptation for benthos swimmer, frequently molting mechanism and breeding impact on genome.</title>
        <authorList>
            <person name="Sun Y."/>
            <person name="Gao Y."/>
            <person name="Yu Y."/>
        </authorList>
    </citation>
    <scope>NUCLEOTIDE SEQUENCE [LARGE SCALE GENOMIC DNA]</scope>
    <source>
        <tissue evidence="11">Muscle</tissue>
    </source>
</reference>
<comment type="caution">
    <text evidence="11">The sequence shown here is derived from an EMBL/GenBank/DDBJ whole genome shotgun (WGS) entry which is preliminary data.</text>
</comment>
<dbReference type="PROSITE" id="PS50215">
    <property type="entry name" value="ADAM_MEPRO"/>
    <property type="match status" value="1"/>
</dbReference>
<evidence type="ECO:0000256" key="8">
    <source>
        <dbReference type="PROSITE-ProRule" id="PRU00276"/>
    </source>
</evidence>
<dbReference type="InterPro" id="IPR024079">
    <property type="entry name" value="MetalloPept_cat_dom_sf"/>
</dbReference>
<dbReference type="Proteomes" id="UP000283509">
    <property type="component" value="Unassembled WGS sequence"/>
</dbReference>
<dbReference type="Pfam" id="PF17771">
    <property type="entry name" value="ADAMTS_CR_2"/>
    <property type="match status" value="1"/>
</dbReference>
<feature type="binding site" evidence="8">
    <location>
        <position position="96"/>
    </location>
    <ligand>
        <name>Zn(2+)</name>
        <dbReference type="ChEBI" id="CHEBI:29105"/>
        <note>catalytic</note>
    </ligand>
</feature>
<evidence type="ECO:0000256" key="3">
    <source>
        <dbReference type="ARBA" id="ARBA00022801"/>
    </source>
</evidence>
<evidence type="ECO:0000259" key="10">
    <source>
        <dbReference type="PROSITE" id="PS50215"/>
    </source>
</evidence>
<feature type="binding site" evidence="8">
    <location>
        <position position="90"/>
    </location>
    <ligand>
        <name>Zn(2+)</name>
        <dbReference type="ChEBI" id="CHEBI:29105"/>
        <note>catalytic</note>
    </ligand>
</feature>
<feature type="compositionally biased region" description="Low complexity" evidence="9">
    <location>
        <begin position="529"/>
        <end position="542"/>
    </location>
</feature>
<dbReference type="Gene3D" id="3.40.390.10">
    <property type="entry name" value="Collagenase (Catalytic Domain)"/>
    <property type="match status" value="1"/>
</dbReference>
<evidence type="ECO:0000256" key="5">
    <source>
        <dbReference type="ARBA" id="ARBA00023049"/>
    </source>
</evidence>
<dbReference type="Pfam" id="PF13574">
    <property type="entry name" value="Reprolysin_2"/>
    <property type="match status" value="1"/>
</dbReference>
<proteinExistence type="predicted"/>
<sequence>MEKNTLSSVSDWLFQNKATLPVYDVAYLMTGKDMADVESGMIQEGLAGIAWRGAACVVASGNKRSFNTGMGEDMGAYYVGVMTAAHEIAHNLGSPHDGKDGAEACSWDDGYIMSYIPGKANKLFFSSCSQKLMKEYMASDEAACLQSTQVGEKIPLSSKLPGELVSMDEQCQKQTGKSDAYASKSVSEDSLCVQLVCQWQVKVGYSIWTYTQSTGRPAAEGSACRSGGVCTNGSCQYWCLRVEDLHDSTSFPLSSISPLLSSLPPPLPLLLLSLLSPLPLPPLSFPFSPPSCFFYSLFPLSSFRSSPLLSSTPLISLSFSLPLSHVSLQLFLLISPPPLSPLLSSPSFLSFLSFYVLSPFLLHLISSTYSSHSTFLFRLLPIPFTLLLSSLHSLFRRSPFLLPISLLPSPLPLPPFLRSISLERTSWLIASYNLPPPLPIRLPSSLPSLPSPHSPPFLPSLPSSSPHSPPFSFSPPPSPHSPPFLPLLLSSFASFPPSLPPPSPPSSFPPPPPLSFASFPPSSPPSLHSPPSSFPSLSPHSI</sequence>
<keyword evidence="6" id="KW-1015">Disulfide bond</keyword>
<evidence type="ECO:0000256" key="4">
    <source>
        <dbReference type="ARBA" id="ARBA00022833"/>
    </source>
</evidence>
<feature type="domain" description="Peptidase M12B" evidence="10">
    <location>
        <begin position="1"/>
        <end position="149"/>
    </location>
</feature>
<dbReference type="EMBL" id="QCYY01003170">
    <property type="protein sequence ID" value="ROT64905.1"/>
    <property type="molecule type" value="Genomic_DNA"/>
</dbReference>
<protein>
    <recommendedName>
        <fullName evidence="10">Peptidase M12B domain-containing protein</fullName>
    </recommendedName>
</protein>
<keyword evidence="7" id="KW-0325">Glycoprotein</keyword>
<keyword evidence="4 8" id="KW-0862">Zinc</keyword>
<reference evidence="11 12" key="1">
    <citation type="submission" date="2018-04" db="EMBL/GenBank/DDBJ databases">
        <authorList>
            <person name="Zhang X."/>
            <person name="Yuan J."/>
            <person name="Li F."/>
            <person name="Xiang J."/>
        </authorList>
    </citation>
    <scope>NUCLEOTIDE SEQUENCE [LARGE SCALE GENOMIC DNA]</scope>
    <source>
        <tissue evidence="11">Muscle</tissue>
    </source>
</reference>
<dbReference type="PRINTS" id="PR01217">
    <property type="entry name" value="PRICHEXTENSN"/>
</dbReference>
<accession>A0A3R7LWC4</accession>
<organism evidence="11 12">
    <name type="scientific">Penaeus vannamei</name>
    <name type="common">Whiteleg shrimp</name>
    <name type="synonym">Litopenaeus vannamei</name>
    <dbReference type="NCBI Taxonomy" id="6689"/>
    <lineage>
        <taxon>Eukaryota</taxon>
        <taxon>Metazoa</taxon>
        <taxon>Ecdysozoa</taxon>
        <taxon>Arthropoda</taxon>
        <taxon>Crustacea</taxon>
        <taxon>Multicrustacea</taxon>
        <taxon>Malacostraca</taxon>
        <taxon>Eumalacostraca</taxon>
        <taxon>Eucarida</taxon>
        <taxon>Decapoda</taxon>
        <taxon>Dendrobranchiata</taxon>
        <taxon>Penaeoidea</taxon>
        <taxon>Penaeidae</taxon>
        <taxon>Penaeus</taxon>
    </lineage>
</organism>
<name>A0A3R7LWC4_PENVA</name>
<evidence type="ECO:0000256" key="1">
    <source>
        <dbReference type="ARBA" id="ARBA00022670"/>
    </source>
</evidence>
<dbReference type="Gene3D" id="3.40.1620.60">
    <property type="match status" value="1"/>
</dbReference>
<evidence type="ECO:0000256" key="9">
    <source>
        <dbReference type="SAM" id="MobiDB-lite"/>
    </source>
</evidence>
<keyword evidence="12" id="KW-1185">Reference proteome</keyword>
<dbReference type="InterPro" id="IPR001590">
    <property type="entry name" value="Peptidase_M12B"/>
</dbReference>
<evidence type="ECO:0000256" key="2">
    <source>
        <dbReference type="ARBA" id="ARBA00022723"/>
    </source>
</evidence>
<keyword evidence="2 8" id="KW-0479">Metal-binding</keyword>
<dbReference type="PANTHER" id="PTHR11905">
    <property type="entry name" value="ADAM A DISINTEGRIN AND METALLOPROTEASE DOMAIN"/>
    <property type="match status" value="1"/>
</dbReference>
<keyword evidence="5" id="KW-0482">Metalloprotease</keyword>
<feature type="active site" evidence="8">
    <location>
        <position position="87"/>
    </location>
</feature>
<dbReference type="SUPFAM" id="SSF55486">
    <property type="entry name" value="Metalloproteases ('zincins'), catalytic domain"/>
    <property type="match status" value="1"/>
</dbReference>
<evidence type="ECO:0000256" key="7">
    <source>
        <dbReference type="ARBA" id="ARBA00023180"/>
    </source>
</evidence>
<dbReference type="PANTHER" id="PTHR11905:SF159">
    <property type="entry name" value="ADAM METALLOPROTEASE"/>
    <property type="match status" value="1"/>
</dbReference>
<evidence type="ECO:0000313" key="12">
    <source>
        <dbReference type="Proteomes" id="UP000283509"/>
    </source>
</evidence>
<dbReference type="OrthoDB" id="6493677at2759"/>
<feature type="binding site" evidence="8">
    <location>
        <position position="86"/>
    </location>
    <ligand>
        <name>Zn(2+)</name>
        <dbReference type="ChEBI" id="CHEBI:29105"/>
        <note>catalytic</note>
    </ligand>
</feature>
<evidence type="ECO:0000256" key="6">
    <source>
        <dbReference type="ARBA" id="ARBA00023157"/>
    </source>
</evidence>
<dbReference type="InterPro" id="IPR041645">
    <property type="entry name" value="ADAMTS_CR_2"/>
</dbReference>